<dbReference type="EMBL" id="RJJC01000001">
    <property type="protein sequence ID" value="RNJ27250.1"/>
    <property type="molecule type" value="Genomic_DNA"/>
</dbReference>
<evidence type="ECO:0000256" key="7">
    <source>
        <dbReference type="PROSITE-ProRule" id="PRU00703"/>
    </source>
</evidence>
<gene>
    <name evidence="10" type="ORF">Nmn1133_11555</name>
</gene>
<keyword evidence="6" id="KW-0472">Membrane</keyword>
<dbReference type="Pfam" id="PF01595">
    <property type="entry name" value="CNNM"/>
    <property type="match status" value="1"/>
</dbReference>
<evidence type="ECO:0000256" key="3">
    <source>
        <dbReference type="ARBA" id="ARBA00022737"/>
    </source>
</evidence>
<evidence type="ECO:0000256" key="2">
    <source>
        <dbReference type="ARBA" id="ARBA00022692"/>
    </source>
</evidence>
<evidence type="ECO:0000259" key="9">
    <source>
        <dbReference type="PROSITE" id="PS51846"/>
    </source>
</evidence>
<evidence type="ECO:0000256" key="4">
    <source>
        <dbReference type="ARBA" id="ARBA00022989"/>
    </source>
</evidence>
<dbReference type="InterPro" id="IPR046342">
    <property type="entry name" value="CBS_dom_sf"/>
</dbReference>
<dbReference type="PANTHER" id="PTHR22777">
    <property type="entry name" value="HEMOLYSIN-RELATED"/>
    <property type="match status" value="1"/>
</dbReference>
<evidence type="ECO:0000259" key="8">
    <source>
        <dbReference type="PROSITE" id="PS51371"/>
    </source>
</evidence>
<dbReference type="AlphaFoldDB" id="A0AAJ4RAF7"/>
<protein>
    <submittedName>
        <fullName evidence="10">HlyC/CorC family transporter</fullName>
    </submittedName>
</protein>
<dbReference type="SUPFAM" id="SSF54631">
    <property type="entry name" value="CBS-domain pair"/>
    <property type="match status" value="1"/>
</dbReference>
<evidence type="ECO:0000256" key="6">
    <source>
        <dbReference type="ARBA" id="ARBA00023136"/>
    </source>
</evidence>
<evidence type="ECO:0000313" key="10">
    <source>
        <dbReference type="EMBL" id="RNJ27250.1"/>
    </source>
</evidence>
<sequence>MVATTALVVAGLLVVSAFFSASETSIFSLESHRVAAMGSDGTGSGGTLARLRDDPHRLLITVLVGNNVVNVAIASVTTAAFVGQFGPERGPLVATAVVSVLVLLLGEIIPKSYAVGNAESIARAVARPIRLLQILLSPVVTVFDTINEGVRRLIGGARDIERPYVTREELSALVELAGETGVLDADERDLIGRLFRFNDVTLREVMVPHGDLAVVDADATVADALDRAAIERTSRLPVNDGERFVGHVDVRDLIDGAPDTSVREFLLPVAYAYEGREADDLLRELQERRIELAVITDDAERVQGLVTIEDLLEELVGEVFDAGEPRPVSRIGPGRASVRGDTAVATVNDALDLGLPDYGDGSVADLLARELGESLDAGDSVAIGDARLTVRSLSDDGRVQRALVERSETK</sequence>
<dbReference type="PROSITE" id="PS51846">
    <property type="entry name" value="CNNM"/>
    <property type="match status" value="1"/>
</dbReference>
<feature type="domain" description="CBS" evidence="8">
    <location>
        <begin position="206"/>
        <end position="265"/>
    </location>
</feature>
<keyword evidence="2" id="KW-0812">Transmembrane</keyword>
<dbReference type="SMART" id="SM00116">
    <property type="entry name" value="CBS"/>
    <property type="match status" value="2"/>
</dbReference>
<organism evidence="10 11">
    <name type="scientific">Halosegnis longus</name>
    <dbReference type="NCBI Taxonomy" id="2216012"/>
    <lineage>
        <taxon>Archaea</taxon>
        <taxon>Methanobacteriati</taxon>
        <taxon>Methanobacteriota</taxon>
        <taxon>Stenosarchaea group</taxon>
        <taxon>Halobacteria</taxon>
        <taxon>Halobacteriales</taxon>
        <taxon>Natronomonadaceae</taxon>
        <taxon>Halosegnis</taxon>
    </lineage>
</organism>
<keyword evidence="5 7" id="KW-0129">CBS domain</keyword>
<dbReference type="RefSeq" id="WP_075937281.1">
    <property type="nucleotide sequence ID" value="NZ_BDJH01000002.1"/>
</dbReference>
<comment type="caution">
    <text evidence="10">The sequence shown here is derived from an EMBL/GenBank/DDBJ whole genome shotgun (WGS) entry which is preliminary data.</text>
</comment>
<dbReference type="PANTHER" id="PTHR22777:SF17">
    <property type="entry name" value="UPF0053 PROTEIN SLL0260"/>
    <property type="match status" value="1"/>
</dbReference>
<evidence type="ECO:0000256" key="5">
    <source>
        <dbReference type="ARBA" id="ARBA00023122"/>
    </source>
</evidence>
<keyword evidence="3" id="KW-0677">Repeat</keyword>
<proteinExistence type="predicted"/>
<dbReference type="InterPro" id="IPR036318">
    <property type="entry name" value="FAD-bd_PCMH-like_sf"/>
</dbReference>
<dbReference type="InterPro" id="IPR016169">
    <property type="entry name" value="FAD-bd_PCMH_sub2"/>
</dbReference>
<dbReference type="GO" id="GO:0016020">
    <property type="term" value="C:membrane"/>
    <property type="evidence" value="ECO:0007669"/>
    <property type="project" value="UniProtKB-SubCell"/>
</dbReference>
<dbReference type="Gene3D" id="3.10.580.10">
    <property type="entry name" value="CBS-domain"/>
    <property type="match status" value="1"/>
</dbReference>
<comment type="subcellular location">
    <subcellularLocation>
        <location evidence="1">Membrane</location>
        <topology evidence="1">Multi-pass membrane protein</topology>
    </subcellularLocation>
</comment>
<dbReference type="SMART" id="SM01091">
    <property type="entry name" value="CorC_HlyC"/>
    <property type="match status" value="1"/>
</dbReference>
<dbReference type="Proteomes" id="UP000270581">
    <property type="component" value="Unassembled WGS sequence"/>
</dbReference>
<feature type="domain" description="CNNM transmembrane" evidence="9">
    <location>
        <begin position="1"/>
        <end position="187"/>
    </location>
</feature>
<dbReference type="CDD" id="cd04590">
    <property type="entry name" value="CBS_pair_CorC_HlyC_assoc"/>
    <property type="match status" value="1"/>
</dbReference>
<dbReference type="InterPro" id="IPR000644">
    <property type="entry name" value="CBS_dom"/>
</dbReference>
<name>A0AAJ4RAF7_9EURY</name>
<evidence type="ECO:0000256" key="1">
    <source>
        <dbReference type="ARBA" id="ARBA00004141"/>
    </source>
</evidence>
<reference evidence="10 11" key="1">
    <citation type="submission" date="2018-11" db="EMBL/GenBank/DDBJ databases">
        <title>Genome sequences of Natronomonas sp. CBA1133.</title>
        <authorList>
            <person name="Roh S.W."/>
            <person name="Cha I.-T."/>
        </authorList>
    </citation>
    <scope>NUCLEOTIDE SEQUENCE [LARGE SCALE GENOMIC DNA]</scope>
    <source>
        <strain evidence="10 11">CBA1133</strain>
    </source>
</reference>
<dbReference type="PROSITE" id="PS51371">
    <property type="entry name" value="CBS"/>
    <property type="match status" value="1"/>
</dbReference>
<accession>A0AAJ4RAF7</accession>
<dbReference type="Pfam" id="PF00571">
    <property type="entry name" value="CBS"/>
    <property type="match status" value="2"/>
</dbReference>
<dbReference type="Pfam" id="PF03471">
    <property type="entry name" value="CorC_HlyC"/>
    <property type="match status" value="1"/>
</dbReference>
<keyword evidence="11" id="KW-1185">Reference proteome</keyword>
<dbReference type="Gene3D" id="3.30.465.10">
    <property type="match status" value="1"/>
</dbReference>
<keyword evidence="4" id="KW-1133">Transmembrane helix</keyword>
<dbReference type="InterPro" id="IPR044751">
    <property type="entry name" value="Ion_transp-like_CBS"/>
</dbReference>
<dbReference type="InterPro" id="IPR002550">
    <property type="entry name" value="CNNM"/>
</dbReference>
<dbReference type="InterPro" id="IPR005170">
    <property type="entry name" value="Transptr-assoc_dom"/>
</dbReference>
<dbReference type="GO" id="GO:0050660">
    <property type="term" value="F:flavin adenine dinucleotide binding"/>
    <property type="evidence" value="ECO:0007669"/>
    <property type="project" value="InterPro"/>
</dbReference>
<evidence type="ECO:0000313" key="11">
    <source>
        <dbReference type="Proteomes" id="UP000270581"/>
    </source>
</evidence>
<dbReference type="SUPFAM" id="SSF56176">
    <property type="entry name" value="FAD-binding/transporter-associated domain-like"/>
    <property type="match status" value="1"/>
</dbReference>